<dbReference type="InterPro" id="IPR011009">
    <property type="entry name" value="Kinase-like_dom_sf"/>
</dbReference>
<dbReference type="PRINTS" id="PR00109">
    <property type="entry name" value="TYRKINASE"/>
</dbReference>
<dbReference type="PROSITE" id="PS50011">
    <property type="entry name" value="PROTEIN_KINASE_DOM"/>
    <property type="match status" value="1"/>
</dbReference>
<dbReference type="InterPro" id="IPR051681">
    <property type="entry name" value="Ser/Thr_Kinases-Pseudokinases"/>
</dbReference>
<dbReference type="CDD" id="cd13999">
    <property type="entry name" value="STKc_MAP3K-like"/>
    <property type="match status" value="1"/>
</dbReference>
<feature type="domain" description="Protein kinase" evidence="1">
    <location>
        <begin position="1"/>
        <end position="175"/>
    </location>
</feature>
<gene>
    <name evidence="2" type="primary">ga25303</name>
    <name evidence="2" type="ORF">PR202_ga25303</name>
</gene>
<evidence type="ECO:0000313" key="3">
    <source>
        <dbReference type="Proteomes" id="UP001054889"/>
    </source>
</evidence>
<dbReference type="InterPro" id="IPR001245">
    <property type="entry name" value="Ser-Thr/Tyr_kinase_cat_dom"/>
</dbReference>
<dbReference type="GO" id="GO:0004674">
    <property type="term" value="F:protein serine/threonine kinase activity"/>
    <property type="evidence" value="ECO:0007669"/>
    <property type="project" value="TreeGrafter"/>
</dbReference>
<reference evidence="2" key="2">
    <citation type="submission" date="2021-12" db="EMBL/GenBank/DDBJ databases">
        <title>Resequencing data analysis of finger millet.</title>
        <authorList>
            <person name="Hatakeyama M."/>
            <person name="Aluri S."/>
            <person name="Balachadran M.T."/>
            <person name="Sivarajan S.R."/>
            <person name="Poveda L."/>
            <person name="Shimizu-Inatsugi R."/>
            <person name="Schlapbach R."/>
            <person name="Sreeman S.M."/>
            <person name="Shimizu K.K."/>
        </authorList>
    </citation>
    <scope>NUCLEOTIDE SEQUENCE</scope>
</reference>
<dbReference type="SUPFAM" id="SSF56112">
    <property type="entry name" value="Protein kinase-like (PK-like)"/>
    <property type="match status" value="1"/>
</dbReference>
<dbReference type="InterPro" id="IPR008271">
    <property type="entry name" value="Ser/Thr_kinase_AS"/>
</dbReference>
<dbReference type="GO" id="GO:0005524">
    <property type="term" value="F:ATP binding"/>
    <property type="evidence" value="ECO:0007669"/>
    <property type="project" value="InterPro"/>
</dbReference>
<reference evidence="2" key="1">
    <citation type="journal article" date="2018" name="DNA Res.">
        <title>Multiple hybrid de novo genome assembly of finger millet, an orphan allotetraploid crop.</title>
        <authorList>
            <person name="Hatakeyama M."/>
            <person name="Aluri S."/>
            <person name="Balachadran M.T."/>
            <person name="Sivarajan S.R."/>
            <person name="Patrignani A."/>
            <person name="Gruter S."/>
            <person name="Poveda L."/>
            <person name="Shimizu-Inatsugi R."/>
            <person name="Baeten J."/>
            <person name="Francoijs K.J."/>
            <person name="Nataraja K.N."/>
            <person name="Reddy Y.A.N."/>
            <person name="Phadnis S."/>
            <person name="Ravikumar R.L."/>
            <person name="Schlapbach R."/>
            <person name="Sreeman S.M."/>
            <person name="Shimizu K.K."/>
        </authorList>
    </citation>
    <scope>NUCLEOTIDE SEQUENCE</scope>
</reference>
<name>A0AAV5D907_ELECO</name>
<sequence length="228" mass="25895">MHGGSVFDFLYNRRGKFQLPDVLRIASDVSKGMNYLHQINIIHRDLKTANLLMDDQVVKVADFGVARVKDQSGVMTAETGTYRWMAPEVIEHLPYDHRADVFSFGIVLWELLTGKLPYEDMTPLQAAVAVVQKDLRPTIPGDTHPMLVNLLQKCWQKDPALRPTFAEILDILNTIKEVCVHRSNVHFLYFAFLLDFTLHLLLANGRPFDDLGITRGTQASHENIVLVD</sequence>
<organism evidence="2 3">
    <name type="scientific">Eleusine coracana subsp. coracana</name>
    <dbReference type="NCBI Taxonomy" id="191504"/>
    <lineage>
        <taxon>Eukaryota</taxon>
        <taxon>Viridiplantae</taxon>
        <taxon>Streptophyta</taxon>
        <taxon>Embryophyta</taxon>
        <taxon>Tracheophyta</taxon>
        <taxon>Spermatophyta</taxon>
        <taxon>Magnoliopsida</taxon>
        <taxon>Liliopsida</taxon>
        <taxon>Poales</taxon>
        <taxon>Poaceae</taxon>
        <taxon>PACMAD clade</taxon>
        <taxon>Chloridoideae</taxon>
        <taxon>Cynodonteae</taxon>
        <taxon>Eleusininae</taxon>
        <taxon>Eleusine</taxon>
    </lineage>
</organism>
<comment type="caution">
    <text evidence="2">The sequence shown here is derived from an EMBL/GenBank/DDBJ whole genome shotgun (WGS) entry which is preliminary data.</text>
</comment>
<dbReference type="EMBL" id="BQKI01000014">
    <property type="protein sequence ID" value="GJN07469.1"/>
    <property type="molecule type" value="Genomic_DNA"/>
</dbReference>
<evidence type="ECO:0000259" key="1">
    <source>
        <dbReference type="PROSITE" id="PS50011"/>
    </source>
</evidence>
<evidence type="ECO:0000313" key="2">
    <source>
        <dbReference type="EMBL" id="GJN07469.1"/>
    </source>
</evidence>
<dbReference type="AlphaFoldDB" id="A0AAV5D907"/>
<dbReference type="Proteomes" id="UP001054889">
    <property type="component" value="Unassembled WGS sequence"/>
</dbReference>
<dbReference type="PANTHER" id="PTHR44329:SF305">
    <property type="entry name" value="OS07G0475900 PROTEIN"/>
    <property type="match status" value="1"/>
</dbReference>
<dbReference type="InterPro" id="IPR000719">
    <property type="entry name" value="Prot_kinase_dom"/>
</dbReference>
<accession>A0AAV5D907</accession>
<keyword evidence="3" id="KW-1185">Reference proteome</keyword>
<protein>
    <recommendedName>
        <fullName evidence="1">Protein kinase domain-containing protein</fullName>
    </recommendedName>
</protein>
<dbReference type="Gene3D" id="1.10.510.10">
    <property type="entry name" value="Transferase(Phosphotransferase) domain 1"/>
    <property type="match status" value="1"/>
</dbReference>
<dbReference type="Pfam" id="PF07714">
    <property type="entry name" value="PK_Tyr_Ser-Thr"/>
    <property type="match status" value="1"/>
</dbReference>
<dbReference type="PANTHER" id="PTHR44329">
    <property type="entry name" value="SERINE/THREONINE-PROTEIN KINASE TNNI3K-RELATED"/>
    <property type="match status" value="1"/>
</dbReference>
<dbReference type="SMART" id="SM00220">
    <property type="entry name" value="S_TKc"/>
    <property type="match status" value="1"/>
</dbReference>
<proteinExistence type="predicted"/>
<dbReference type="PROSITE" id="PS00108">
    <property type="entry name" value="PROTEIN_KINASE_ST"/>
    <property type="match status" value="1"/>
</dbReference>